<dbReference type="GO" id="GO:0016020">
    <property type="term" value="C:membrane"/>
    <property type="evidence" value="ECO:0007669"/>
    <property type="project" value="InterPro"/>
</dbReference>
<dbReference type="Proteomes" id="UP000567795">
    <property type="component" value="Unassembled WGS sequence"/>
</dbReference>
<dbReference type="EMBL" id="JACBZD010000001">
    <property type="protein sequence ID" value="NYI07199.1"/>
    <property type="molecule type" value="Genomic_DNA"/>
</dbReference>
<dbReference type="PROSITE" id="PS51296">
    <property type="entry name" value="RIESKE"/>
    <property type="match status" value="1"/>
</dbReference>
<dbReference type="FunFam" id="2.102.10.10:FF:000016">
    <property type="entry name" value="Nitrite reductase/ring-hydroxylating ferredoxin subunit"/>
    <property type="match status" value="1"/>
</dbReference>
<evidence type="ECO:0000256" key="4">
    <source>
        <dbReference type="ARBA" id="ARBA00022723"/>
    </source>
</evidence>
<evidence type="ECO:0000256" key="9">
    <source>
        <dbReference type="ARBA" id="ARBA00034078"/>
    </source>
</evidence>
<dbReference type="GO" id="GO:0046872">
    <property type="term" value="F:metal ion binding"/>
    <property type="evidence" value="ECO:0007669"/>
    <property type="project" value="UniProtKB-KW"/>
</dbReference>
<dbReference type="GO" id="GO:0004497">
    <property type="term" value="F:monooxygenase activity"/>
    <property type="evidence" value="ECO:0007669"/>
    <property type="project" value="UniProtKB-ARBA"/>
</dbReference>
<evidence type="ECO:0000256" key="7">
    <source>
        <dbReference type="ARBA" id="ARBA00023157"/>
    </source>
</evidence>
<comment type="function">
    <text evidence="1">Iron-sulfur subunit of the cytochrome bc1 complex, an essential component of the respiratory electron transport chain required for ATP synthesis. The bc1 complex catalyzes the oxidation of menaquinol and the reduction of cytochrome c in the respiratory chain. The bc1 complex operates through a Q-cycle mechanism that couples electron transfer to generation of the proton gradient that drives ATP synthesis.</text>
</comment>
<reference evidence="12 13" key="1">
    <citation type="submission" date="2020-07" db="EMBL/GenBank/DDBJ databases">
        <title>Sequencing the genomes of 1000 actinobacteria strains.</title>
        <authorList>
            <person name="Klenk H.-P."/>
        </authorList>
    </citation>
    <scope>NUCLEOTIDE SEQUENCE [LARGE SCALE GENOMIC DNA]</scope>
    <source>
        <strain evidence="12 13">DSM 42178</strain>
    </source>
</reference>
<evidence type="ECO:0000256" key="6">
    <source>
        <dbReference type="ARBA" id="ARBA00023014"/>
    </source>
</evidence>
<dbReference type="PROSITE" id="PS51318">
    <property type="entry name" value="TAT"/>
    <property type="match status" value="1"/>
</dbReference>
<dbReference type="GO" id="GO:0016705">
    <property type="term" value="F:oxidoreductase activity, acting on paired donors, with incorporation or reduction of molecular oxygen"/>
    <property type="evidence" value="ECO:0007669"/>
    <property type="project" value="UniProtKB-ARBA"/>
</dbReference>
<feature type="region of interest" description="Disordered" evidence="10">
    <location>
        <begin position="43"/>
        <end position="69"/>
    </location>
</feature>
<evidence type="ECO:0000256" key="5">
    <source>
        <dbReference type="ARBA" id="ARBA00023004"/>
    </source>
</evidence>
<dbReference type="AlphaFoldDB" id="A0A852ZYH0"/>
<evidence type="ECO:0000313" key="12">
    <source>
        <dbReference type="EMBL" id="NYI07199.1"/>
    </source>
</evidence>
<accession>A0A852ZYH0</accession>
<evidence type="ECO:0000256" key="1">
    <source>
        <dbReference type="ARBA" id="ARBA00002494"/>
    </source>
</evidence>
<gene>
    <name evidence="12" type="ORF">FHU37_004142</name>
</gene>
<evidence type="ECO:0000256" key="3">
    <source>
        <dbReference type="ARBA" id="ARBA00022714"/>
    </source>
</evidence>
<dbReference type="PANTHER" id="PTHR10134">
    <property type="entry name" value="CYTOCHROME B-C1 COMPLEX SUBUNIT RIESKE, MITOCHONDRIAL"/>
    <property type="match status" value="1"/>
</dbReference>
<keyword evidence="6" id="KW-0411">Iron-sulfur</keyword>
<dbReference type="RefSeq" id="WP_179815655.1">
    <property type="nucleotide sequence ID" value="NZ_JACBZD010000001.1"/>
</dbReference>
<dbReference type="SUPFAM" id="SSF50022">
    <property type="entry name" value="ISP domain"/>
    <property type="match status" value="1"/>
</dbReference>
<keyword evidence="7" id="KW-1015">Disulfide bond</keyword>
<evidence type="ECO:0000256" key="2">
    <source>
        <dbReference type="ARBA" id="ARBA00015816"/>
    </source>
</evidence>
<dbReference type="CDD" id="cd03467">
    <property type="entry name" value="Rieske"/>
    <property type="match status" value="1"/>
</dbReference>
<dbReference type="GO" id="GO:0051537">
    <property type="term" value="F:2 iron, 2 sulfur cluster binding"/>
    <property type="evidence" value="ECO:0007669"/>
    <property type="project" value="UniProtKB-KW"/>
</dbReference>
<dbReference type="InterPro" id="IPR014349">
    <property type="entry name" value="Rieske_Fe-S_prot"/>
</dbReference>
<dbReference type="InterPro" id="IPR005805">
    <property type="entry name" value="Rieske_Fe-S_prot_C"/>
</dbReference>
<dbReference type="InterPro" id="IPR036922">
    <property type="entry name" value="Rieske_2Fe-2S_sf"/>
</dbReference>
<protein>
    <recommendedName>
        <fullName evidence="2">Cytochrome bc1 complex Rieske iron-sulfur subunit</fullName>
    </recommendedName>
    <alternativeName>
        <fullName evidence="8">Cytochrome bc1 reductase complex subunit QcrA</fullName>
    </alternativeName>
</protein>
<proteinExistence type="predicted"/>
<dbReference type="InterPro" id="IPR006311">
    <property type="entry name" value="TAT_signal"/>
</dbReference>
<evidence type="ECO:0000313" key="13">
    <source>
        <dbReference type="Proteomes" id="UP000567795"/>
    </source>
</evidence>
<name>A0A852ZYH0_9ACTN</name>
<dbReference type="Gene3D" id="2.102.10.10">
    <property type="entry name" value="Rieske [2Fe-2S] iron-sulphur domain"/>
    <property type="match status" value="1"/>
</dbReference>
<dbReference type="PRINTS" id="PR00162">
    <property type="entry name" value="RIESKE"/>
</dbReference>
<keyword evidence="3" id="KW-0001">2Fe-2S</keyword>
<comment type="cofactor">
    <cofactor evidence="9">
        <name>[2Fe-2S] cluster</name>
        <dbReference type="ChEBI" id="CHEBI:190135"/>
    </cofactor>
</comment>
<evidence type="ECO:0000256" key="8">
    <source>
        <dbReference type="ARBA" id="ARBA00029586"/>
    </source>
</evidence>
<feature type="domain" description="Rieske" evidence="11">
    <location>
        <begin position="58"/>
        <end position="150"/>
    </location>
</feature>
<sequence>MTTSEPARAAAEGTTTRRQVLRSTVVAGAVGAGAWALAGCAEGAGGSATPQTGPTAPVELGPESEVPVGGGKVYPDAAVVVTRPSEQELKAFSAVCPHQACLVSEVGEGGILCRCHGSRFDVSDGSVVGGPSPSPLPAVPVRVQEGRLVVGPEAGADG</sequence>
<comment type="caution">
    <text evidence="12">The sequence shown here is derived from an EMBL/GenBank/DDBJ whole genome shotgun (WGS) entry which is preliminary data.</text>
</comment>
<keyword evidence="4" id="KW-0479">Metal-binding</keyword>
<organism evidence="12 13">
    <name type="scientific">Allostreptomyces psammosilenae</name>
    <dbReference type="NCBI Taxonomy" id="1892865"/>
    <lineage>
        <taxon>Bacteria</taxon>
        <taxon>Bacillati</taxon>
        <taxon>Actinomycetota</taxon>
        <taxon>Actinomycetes</taxon>
        <taxon>Kitasatosporales</taxon>
        <taxon>Streptomycetaceae</taxon>
        <taxon>Allostreptomyces</taxon>
    </lineage>
</organism>
<dbReference type="InterPro" id="IPR017941">
    <property type="entry name" value="Rieske_2Fe-2S"/>
</dbReference>
<keyword evidence="13" id="KW-1185">Reference proteome</keyword>
<evidence type="ECO:0000256" key="10">
    <source>
        <dbReference type="SAM" id="MobiDB-lite"/>
    </source>
</evidence>
<dbReference type="Pfam" id="PF00355">
    <property type="entry name" value="Rieske"/>
    <property type="match status" value="1"/>
</dbReference>
<evidence type="ECO:0000259" key="11">
    <source>
        <dbReference type="PROSITE" id="PS51296"/>
    </source>
</evidence>
<keyword evidence="5" id="KW-0408">Iron</keyword>